<accession>H1FTC2</accession>
<dbReference type="PANTHER" id="PTHR43547:SF2">
    <property type="entry name" value="HYBRID SIGNAL TRANSDUCTION HISTIDINE KINASE C"/>
    <property type="match status" value="1"/>
</dbReference>
<reference evidence="6 7" key="1">
    <citation type="journal article" date="2012" name="Proc. Natl. Acad. Sci. U.S.A.">
        <title>Genome and physiology of a model Epsilonproteobacterium responsible for sulfide detoxification in marine oxygen depletion zones.</title>
        <authorList>
            <person name="Grote J."/>
            <person name="Schott T."/>
            <person name="Bruckner C.G."/>
            <person name="Glockner F.O."/>
            <person name="Jost G."/>
            <person name="Teeling H."/>
            <person name="Labrenz M."/>
            <person name="Jurgens K."/>
        </authorList>
    </citation>
    <scope>NUCLEOTIDE SEQUENCE [LARGE SCALE GENOMIC DNA]</scope>
    <source>
        <strain evidence="6 7">GD1</strain>
    </source>
</reference>
<evidence type="ECO:0000313" key="6">
    <source>
        <dbReference type="EMBL" id="EHP31231.1"/>
    </source>
</evidence>
<dbReference type="OrthoDB" id="9760752at2"/>
<keyword evidence="6" id="KW-0808">Transferase</keyword>
<comment type="caution">
    <text evidence="6">The sequence shown here is derived from an EMBL/GenBank/DDBJ whole genome shotgun (WGS) entry which is preliminary data.</text>
</comment>
<dbReference type="GO" id="GO:0000155">
    <property type="term" value="F:phosphorelay sensor kinase activity"/>
    <property type="evidence" value="ECO:0007669"/>
    <property type="project" value="InterPro"/>
</dbReference>
<keyword evidence="4" id="KW-1133">Transmembrane helix</keyword>
<dbReference type="PATRIC" id="fig|929558.5.peg.2698"/>
<dbReference type="InterPro" id="IPR003594">
    <property type="entry name" value="HATPase_dom"/>
</dbReference>
<proteinExistence type="predicted"/>
<evidence type="ECO:0000259" key="5">
    <source>
        <dbReference type="PROSITE" id="PS50109"/>
    </source>
</evidence>
<dbReference type="EMBL" id="AFRZ01000001">
    <property type="protein sequence ID" value="EHP31231.1"/>
    <property type="molecule type" value="Genomic_DNA"/>
</dbReference>
<keyword evidence="3" id="KW-0597">Phosphoprotein</keyword>
<keyword evidence="7" id="KW-1185">Reference proteome</keyword>
<sequence>MLKHEKKAFIKFFATYFGSVAILILASGFFYFEEQKQMLIKKEHFSMIDHIRQFKMKLPMPKNSSITYEILDIKIPDFNMNNFTIKESYFEKYMPYKWEGGYILVKKDKSEFYKNLFSVKLNIISAQILLLLLFATLSYFLALRALRPMQEAIVKLDNFSKDLIHDLNTPLTSILLNMKLLEKNSDFDDSKPLSRIKKNVENISELHNNLTTLLQEDTMLVSEQNIVKIIEDVVLTHQKIYTHLEYEIELKEFYASVNQNAFTQVLINLISNASKYNKENGYIKIYSINRVLYIEDNGVGIKNPSEIFNRSYTEQKSGTGIGLDISKRLCEAMDIEIYATSETGVGTTVSLKFKN</sequence>
<name>B6BJI6_SULGG</name>
<dbReference type="InterPro" id="IPR004358">
    <property type="entry name" value="Sig_transdc_His_kin-like_C"/>
</dbReference>
<dbReference type="PRINTS" id="PR00344">
    <property type="entry name" value="BCTRLSENSOR"/>
</dbReference>
<keyword evidence="4" id="KW-0812">Transmembrane</keyword>
<dbReference type="InterPro" id="IPR005467">
    <property type="entry name" value="His_kinase_dom"/>
</dbReference>
<dbReference type="Proteomes" id="UP000006431">
    <property type="component" value="Unassembled WGS sequence"/>
</dbReference>
<dbReference type="SUPFAM" id="SSF55874">
    <property type="entry name" value="ATPase domain of HSP90 chaperone/DNA topoisomerase II/histidine kinase"/>
    <property type="match status" value="1"/>
</dbReference>
<dbReference type="Gene3D" id="3.30.565.10">
    <property type="entry name" value="Histidine kinase-like ATPase, C-terminal domain"/>
    <property type="match status" value="1"/>
</dbReference>
<dbReference type="Pfam" id="PF02518">
    <property type="entry name" value="HATPase_c"/>
    <property type="match status" value="1"/>
</dbReference>
<dbReference type="PROSITE" id="PS50109">
    <property type="entry name" value="HIS_KIN"/>
    <property type="match status" value="1"/>
</dbReference>
<dbReference type="InterPro" id="IPR036890">
    <property type="entry name" value="HATPase_C_sf"/>
</dbReference>
<dbReference type="Pfam" id="PF00512">
    <property type="entry name" value="HisKA"/>
    <property type="match status" value="1"/>
</dbReference>
<protein>
    <recommendedName>
        <fullName evidence="2">histidine kinase</fullName>
        <ecNumber evidence="2">2.7.13.3</ecNumber>
    </recommendedName>
</protein>
<feature type="domain" description="Histidine kinase" evidence="5">
    <location>
        <begin position="162"/>
        <end position="355"/>
    </location>
</feature>
<dbReference type="CDD" id="cd00082">
    <property type="entry name" value="HisKA"/>
    <property type="match status" value="1"/>
</dbReference>
<feature type="transmembrane region" description="Helical" evidence="4">
    <location>
        <begin position="12"/>
        <end position="32"/>
    </location>
</feature>
<dbReference type="InterPro" id="IPR036097">
    <property type="entry name" value="HisK_dim/P_sf"/>
</dbReference>
<keyword evidence="4" id="KW-0472">Membrane</keyword>
<dbReference type="Gene3D" id="1.10.287.130">
    <property type="match status" value="1"/>
</dbReference>
<evidence type="ECO:0000256" key="3">
    <source>
        <dbReference type="ARBA" id="ARBA00022553"/>
    </source>
</evidence>
<accession>B6BJI6</accession>
<dbReference type="HOGENOM" id="CLU_000445_89_10_7"/>
<dbReference type="PANTHER" id="PTHR43547">
    <property type="entry name" value="TWO-COMPONENT HISTIDINE KINASE"/>
    <property type="match status" value="1"/>
</dbReference>
<dbReference type="AlphaFoldDB" id="B6BJI6"/>
<dbReference type="SMART" id="SM00387">
    <property type="entry name" value="HATPase_c"/>
    <property type="match status" value="1"/>
</dbReference>
<feature type="transmembrane region" description="Helical" evidence="4">
    <location>
        <begin position="123"/>
        <end position="143"/>
    </location>
</feature>
<dbReference type="RefSeq" id="WP_008337224.1">
    <property type="nucleotide sequence ID" value="NZ_AFRZ01000001.1"/>
</dbReference>
<comment type="catalytic activity">
    <reaction evidence="1">
        <text>ATP + protein L-histidine = ADP + protein N-phospho-L-histidine.</text>
        <dbReference type="EC" id="2.7.13.3"/>
    </reaction>
</comment>
<keyword evidence="6" id="KW-0418">Kinase</keyword>
<dbReference type="SUPFAM" id="SSF47384">
    <property type="entry name" value="Homodimeric domain of signal transducing histidine kinase"/>
    <property type="match status" value="1"/>
</dbReference>
<evidence type="ECO:0000256" key="4">
    <source>
        <dbReference type="SAM" id="Phobius"/>
    </source>
</evidence>
<dbReference type="EC" id="2.7.13.3" evidence="2"/>
<dbReference type="eggNOG" id="COG2205">
    <property type="taxonomic scope" value="Bacteria"/>
</dbReference>
<evidence type="ECO:0000313" key="7">
    <source>
        <dbReference type="Proteomes" id="UP000006431"/>
    </source>
</evidence>
<organism evidence="6 7">
    <name type="scientific">Sulfurimonas gotlandica (strain DSM 19862 / JCM 16533 / GD1)</name>
    <dbReference type="NCBI Taxonomy" id="929558"/>
    <lineage>
        <taxon>Bacteria</taxon>
        <taxon>Pseudomonadati</taxon>
        <taxon>Campylobacterota</taxon>
        <taxon>Epsilonproteobacteria</taxon>
        <taxon>Campylobacterales</taxon>
        <taxon>Sulfurimonadaceae</taxon>
        <taxon>Sulfurimonas</taxon>
    </lineage>
</organism>
<dbReference type="STRING" id="929558.SMGD1_2709"/>
<dbReference type="InterPro" id="IPR003661">
    <property type="entry name" value="HisK_dim/P_dom"/>
</dbReference>
<evidence type="ECO:0000256" key="1">
    <source>
        <dbReference type="ARBA" id="ARBA00000085"/>
    </source>
</evidence>
<evidence type="ECO:0000256" key="2">
    <source>
        <dbReference type="ARBA" id="ARBA00012438"/>
    </source>
</evidence>
<gene>
    <name evidence="6" type="ORF">SMGD1_2709</name>
</gene>
<dbReference type="SMART" id="SM00388">
    <property type="entry name" value="HisKA"/>
    <property type="match status" value="1"/>
</dbReference>